<organism evidence="4 5">
    <name type="scientific">Oleispira antarctica</name>
    <dbReference type="NCBI Taxonomy" id="188908"/>
    <lineage>
        <taxon>Bacteria</taxon>
        <taxon>Pseudomonadati</taxon>
        <taxon>Pseudomonadota</taxon>
        <taxon>Gammaproteobacteria</taxon>
        <taxon>Oceanospirillales</taxon>
        <taxon>Oceanospirillaceae</taxon>
        <taxon>Oleispira</taxon>
    </lineage>
</organism>
<keyword evidence="1" id="KW-0813">Transport</keyword>
<evidence type="ECO:0000259" key="3">
    <source>
        <dbReference type="Pfam" id="PF07715"/>
    </source>
</evidence>
<dbReference type="GO" id="GO:0015344">
    <property type="term" value="F:siderophore uptake transmembrane transporter activity"/>
    <property type="evidence" value="ECO:0007669"/>
    <property type="project" value="TreeGrafter"/>
</dbReference>
<evidence type="ECO:0000256" key="1">
    <source>
        <dbReference type="PROSITE-ProRule" id="PRU01360"/>
    </source>
</evidence>
<accession>A0A1Y5HS78</accession>
<dbReference type="GO" id="GO:0009279">
    <property type="term" value="C:cell outer membrane"/>
    <property type="evidence" value="ECO:0007669"/>
    <property type="project" value="UniProtKB-SubCell"/>
</dbReference>
<dbReference type="PROSITE" id="PS52016">
    <property type="entry name" value="TONB_DEPENDENT_REC_3"/>
    <property type="match status" value="1"/>
</dbReference>
<comment type="subcellular location">
    <subcellularLocation>
        <location evidence="1">Cell outer membrane</location>
        <topology evidence="1">Multi-pass membrane protein</topology>
    </subcellularLocation>
</comment>
<dbReference type="InterPro" id="IPR039426">
    <property type="entry name" value="TonB-dep_rcpt-like"/>
</dbReference>
<dbReference type="Proteomes" id="UP000227088">
    <property type="component" value="Unassembled WGS sequence"/>
</dbReference>
<keyword evidence="1" id="KW-1134">Transmembrane beta strand</keyword>
<feature type="domain" description="TonB-dependent receptor plug" evidence="3">
    <location>
        <begin position="52"/>
        <end position="157"/>
    </location>
</feature>
<dbReference type="SUPFAM" id="SSF56935">
    <property type="entry name" value="Porins"/>
    <property type="match status" value="1"/>
</dbReference>
<feature type="region of interest" description="Disordered" evidence="2">
    <location>
        <begin position="168"/>
        <end position="189"/>
    </location>
</feature>
<evidence type="ECO:0000313" key="4">
    <source>
        <dbReference type="EMBL" id="OUS40168.1"/>
    </source>
</evidence>
<dbReference type="EMBL" id="MABE01000422">
    <property type="protein sequence ID" value="OUS40168.1"/>
    <property type="molecule type" value="Genomic_DNA"/>
</dbReference>
<gene>
    <name evidence="4" type="ORF">A9R00_07395</name>
</gene>
<name>A0A1Y5HS78_OLEAN</name>
<dbReference type="PANTHER" id="PTHR30069:SF40">
    <property type="entry name" value="TONB-DEPENDENT RECEPTOR NMB0964-RELATED"/>
    <property type="match status" value="1"/>
</dbReference>
<dbReference type="Pfam" id="PF07715">
    <property type="entry name" value="Plug"/>
    <property type="match status" value="1"/>
</dbReference>
<dbReference type="GO" id="GO:0044718">
    <property type="term" value="P:siderophore transmembrane transport"/>
    <property type="evidence" value="ECO:0007669"/>
    <property type="project" value="TreeGrafter"/>
</dbReference>
<reference evidence="5" key="1">
    <citation type="journal article" date="2017" name="Proc. Natl. Acad. Sci. U.S.A.">
        <title>Simulation of Deepwater Horizon oil plume reveals substrate specialization within a complex community of hydrocarbon degraders.</title>
        <authorList>
            <person name="Hu P."/>
            <person name="Dubinsky E.A."/>
            <person name="Probst A.J."/>
            <person name="Wang J."/>
            <person name="Sieber C.M.K."/>
            <person name="Tom L.M."/>
            <person name="Gardinali P."/>
            <person name="Banfield J.F."/>
            <person name="Atlas R.M."/>
            <person name="Andersen G.L."/>
        </authorList>
    </citation>
    <scope>NUCLEOTIDE SEQUENCE [LARGE SCALE GENOMIC DNA]</scope>
</reference>
<keyword evidence="1" id="KW-0998">Cell outer membrane</keyword>
<evidence type="ECO:0000313" key="5">
    <source>
        <dbReference type="Proteomes" id="UP000227088"/>
    </source>
</evidence>
<comment type="caution">
    <text evidence="4">The sequence shown here is derived from an EMBL/GenBank/DDBJ whole genome shotgun (WGS) entry which is preliminary data.</text>
</comment>
<keyword evidence="1" id="KW-0472">Membrane</keyword>
<protein>
    <recommendedName>
        <fullName evidence="3">TonB-dependent receptor plug domain-containing protein</fullName>
    </recommendedName>
</protein>
<evidence type="ECO:0000256" key="2">
    <source>
        <dbReference type="SAM" id="MobiDB-lite"/>
    </source>
</evidence>
<dbReference type="AlphaFoldDB" id="A0A1Y5HS78"/>
<keyword evidence="1" id="KW-0812">Transmembrane</keyword>
<comment type="similarity">
    <text evidence="1">Belongs to the TonB-dependent receptor family.</text>
</comment>
<dbReference type="PANTHER" id="PTHR30069">
    <property type="entry name" value="TONB-DEPENDENT OUTER MEMBRANE RECEPTOR"/>
    <property type="match status" value="1"/>
</dbReference>
<sequence length="189" mass="19963">MKLFPLVLKASFVTSVMMVSVQAKEKEAEPGQQQEQELDSITVNANIFGKSASDISQPVTVLTDEELERQRAGSLGETLGLQPGINNSSYGAAVGRPVIRGLGGARVKVLQGGIDTMDASAVSPDHGVNVDTYSATQVEVLRGPATLMYGSGAFGGVVNVIDDRIPNGENGDELDHNNEIKMGYDSVNQ</sequence>
<dbReference type="InterPro" id="IPR037066">
    <property type="entry name" value="Plug_dom_sf"/>
</dbReference>
<proteinExistence type="inferred from homology"/>
<dbReference type="Gene3D" id="2.170.130.10">
    <property type="entry name" value="TonB-dependent receptor, plug domain"/>
    <property type="match status" value="1"/>
</dbReference>
<dbReference type="InterPro" id="IPR012910">
    <property type="entry name" value="Plug_dom"/>
</dbReference>
<feature type="non-terminal residue" evidence="4">
    <location>
        <position position="189"/>
    </location>
</feature>